<dbReference type="PROSITE" id="PS50048">
    <property type="entry name" value="ZN2_CY6_FUNGAL_2"/>
    <property type="match status" value="1"/>
</dbReference>
<keyword evidence="6" id="KW-1185">Reference proteome</keyword>
<dbReference type="Gene3D" id="4.10.240.10">
    <property type="entry name" value="Zn(2)-C6 fungal-type DNA-binding domain"/>
    <property type="match status" value="1"/>
</dbReference>
<dbReference type="PANTHER" id="PTHR31001:SF56">
    <property type="entry name" value="ZN(2)-C6 FUNGAL-TYPE DOMAIN-CONTAINING PROTEIN"/>
    <property type="match status" value="1"/>
</dbReference>
<proteinExistence type="predicted"/>
<reference evidence="5 6" key="1">
    <citation type="submission" date="2018-06" db="EMBL/GenBank/DDBJ databases">
        <title>A transcriptomic atlas of mushroom development highlights an independent origin of complex multicellularity.</title>
        <authorList>
            <consortium name="DOE Joint Genome Institute"/>
            <person name="Krizsan K."/>
            <person name="Almasi E."/>
            <person name="Merenyi Z."/>
            <person name="Sahu N."/>
            <person name="Viragh M."/>
            <person name="Koszo T."/>
            <person name="Mondo S."/>
            <person name="Kiss B."/>
            <person name="Balint B."/>
            <person name="Kues U."/>
            <person name="Barry K."/>
            <person name="Hegedus J.C."/>
            <person name="Henrissat B."/>
            <person name="Johnson J."/>
            <person name="Lipzen A."/>
            <person name="Ohm R."/>
            <person name="Nagy I."/>
            <person name="Pangilinan J."/>
            <person name="Yan J."/>
            <person name="Xiong Y."/>
            <person name="Grigoriev I.V."/>
            <person name="Hibbett D.S."/>
            <person name="Nagy L.G."/>
        </authorList>
    </citation>
    <scope>NUCLEOTIDE SEQUENCE [LARGE SCALE GENOMIC DNA]</scope>
    <source>
        <strain evidence="5 6">SZMC22713</strain>
    </source>
</reference>
<dbReference type="CDD" id="cd00067">
    <property type="entry name" value="GAL4"/>
    <property type="match status" value="1"/>
</dbReference>
<gene>
    <name evidence="5" type="ORF">BD410DRAFT_570663</name>
</gene>
<evidence type="ECO:0000256" key="2">
    <source>
        <dbReference type="ARBA" id="ARBA00023242"/>
    </source>
</evidence>
<keyword evidence="2" id="KW-0539">Nucleus</keyword>
<name>A0A4Y7QEU2_9AGAM</name>
<dbReference type="GO" id="GO:0000981">
    <property type="term" value="F:DNA-binding transcription factor activity, RNA polymerase II-specific"/>
    <property type="evidence" value="ECO:0007669"/>
    <property type="project" value="InterPro"/>
</dbReference>
<dbReference type="SUPFAM" id="SSF57701">
    <property type="entry name" value="Zn2/Cys6 DNA-binding domain"/>
    <property type="match status" value="1"/>
</dbReference>
<accession>A0A4Y7QEU2</accession>
<feature type="region of interest" description="Disordered" evidence="3">
    <location>
        <begin position="213"/>
        <end position="250"/>
    </location>
</feature>
<protein>
    <recommendedName>
        <fullName evidence="4">Zn(2)-C6 fungal-type domain-containing protein</fullName>
    </recommendedName>
</protein>
<comment type="subcellular location">
    <subcellularLocation>
        <location evidence="1">Nucleus</location>
    </subcellularLocation>
</comment>
<dbReference type="Pfam" id="PF00172">
    <property type="entry name" value="Zn_clus"/>
    <property type="match status" value="1"/>
</dbReference>
<evidence type="ECO:0000313" key="6">
    <source>
        <dbReference type="Proteomes" id="UP000294933"/>
    </source>
</evidence>
<evidence type="ECO:0000256" key="1">
    <source>
        <dbReference type="ARBA" id="ARBA00004123"/>
    </source>
</evidence>
<feature type="compositionally biased region" description="Polar residues" evidence="3">
    <location>
        <begin position="239"/>
        <end position="250"/>
    </location>
</feature>
<dbReference type="AlphaFoldDB" id="A0A4Y7QEU2"/>
<dbReference type="InterPro" id="IPR050613">
    <property type="entry name" value="Sec_Metabolite_Reg"/>
</dbReference>
<dbReference type="GO" id="GO:0005634">
    <property type="term" value="C:nucleus"/>
    <property type="evidence" value="ECO:0007669"/>
    <property type="project" value="UniProtKB-SubCell"/>
</dbReference>
<dbReference type="InterPro" id="IPR001138">
    <property type="entry name" value="Zn2Cys6_DnaBD"/>
</dbReference>
<dbReference type="EMBL" id="ML170162">
    <property type="protein sequence ID" value="TDL26187.1"/>
    <property type="molecule type" value="Genomic_DNA"/>
</dbReference>
<dbReference type="VEuPathDB" id="FungiDB:BD410DRAFT_570663"/>
<dbReference type="GO" id="GO:0008270">
    <property type="term" value="F:zinc ion binding"/>
    <property type="evidence" value="ECO:0007669"/>
    <property type="project" value="InterPro"/>
</dbReference>
<feature type="compositionally biased region" description="Low complexity" evidence="3">
    <location>
        <begin position="227"/>
        <end position="238"/>
    </location>
</feature>
<dbReference type="InterPro" id="IPR036864">
    <property type="entry name" value="Zn2-C6_fun-type_DNA-bd_sf"/>
</dbReference>
<dbReference type="Proteomes" id="UP000294933">
    <property type="component" value="Unassembled WGS sequence"/>
</dbReference>
<dbReference type="PANTHER" id="PTHR31001">
    <property type="entry name" value="UNCHARACTERIZED TRANSCRIPTIONAL REGULATORY PROTEIN"/>
    <property type="match status" value="1"/>
</dbReference>
<evidence type="ECO:0000259" key="4">
    <source>
        <dbReference type="PROSITE" id="PS50048"/>
    </source>
</evidence>
<sequence length="250" mass="27947">MTDRCTYSPAAKEKIDVMSLHNRLEYQAKEIQDLSNQLRSIQLQLSTLPSQLNHGKSAEVTRETPPALRPNLMHFDDDAVSETTTVEDRSHVTVECSECRKLELKCDLSYPCSSCTNRGVPEVCIYSYHEQDIQTQSSENKWRGIQMRNRGGVTQGPKVEFDSVQSEHSKIFQNANLEATKASLHEQKLAPTPENANGQLFSFRIDGAVARSPRTPSYAPDNDIVMDTSSSGDPSTSSYAVSSFFDQTFD</sequence>
<feature type="domain" description="Zn(2)-C6 fungal-type" evidence="4">
    <location>
        <begin position="95"/>
        <end position="126"/>
    </location>
</feature>
<evidence type="ECO:0000313" key="5">
    <source>
        <dbReference type="EMBL" id="TDL26187.1"/>
    </source>
</evidence>
<evidence type="ECO:0000256" key="3">
    <source>
        <dbReference type="SAM" id="MobiDB-lite"/>
    </source>
</evidence>
<organism evidence="5 6">
    <name type="scientific">Rickenella mellea</name>
    <dbReference type="NCBI Taxonomy" id="50990"/>
    <lineage>
        <taxon>Eukaryota</taxon>
        <taxon>Fungi</taxon>
        <taxon>Dikarya</taxon>
        <taxon>Basidiomycota</taxon>
        <taxon>Agaricomycotina</taxon>
        <taxon>Agaricomycetes</taxon>
        <taxon>Hymenochaetales</taxon>
        <taxon>Rickenellaceae</taxon>
        <taxon>Rickenella</taxon>
    </lineage>
</organism>